<dbReference type="Proteomes" id="UP000241629">
    <property type="component" value="Segment"/>
</dbReference>
<evidence type="ECO:0000313" key="2">
    <source>
        <dbReference type="Proteomes" id="UP000241629"/>
    </source>
</evidence>
<reference evidence="1 2" key="1">
    <citation type="submission" date="2018-02" db="EMBL/GenBank/DDBJ databases">
        <title>Complete genome sequence of Pantoea phage vB_PagS_Vid5.</title>
        <authorList>
            <person name="Truncaite L."/>
            <person name="Simoliunas E."/>
            <person name="Meskys R."/>
        </authorList>
    </citation>
    <scope>NUCLEOTIDE SEQUENCE [LARGE SCALE GENOMIC DNA]</scope>
</reference>
<protein>
    <submittedName>
        <fullName evidence="1">Uncharacterized protein</fullName>
    </submittedName>
</protein>
<proteinExistence type="predicted"/>
<organism evidence="1 2">
    <name type="scientific">Pantoea phage vB_PagS_Vid5</name>
    <dbReference type="NCBI Taxonomy" id="2099652"/>
    <lineage>
        <taxon>Viruses</taxon>
        <taxon>Duplodnaviria</taxon>
        <taxon>Heunggongvirae</taxon>
        <taxon>Uroviricota</taxon>
        <taxon>Caudoviricetes</taxon>
        <taxon>Vidquintavirus</taxon>
        <taxon>Vidquintavirus Vid5</taxon>
    </lineage>
</organism>
<evidence type="ECO:0000313" key="1">
    <source>
        <dbReference type="EMBL" id="AVJ51833.1"/>
    </source>
</evidence>
<dbReference type="EMBL" id="MG948468">
    <property type="protein sequence ID" value="AVJ51833.1"/>
    <property type="molecule type" value="Genomic_DNA"/>
</dbReference>
<gene>
    <name evidence="1" type="ORF">Vid5_gp78</name>
</gene>
<accession>A0A2P1CKQ8</accession>
<keyword evidence="2" id="KW-1185">Reference proteome</keyword>
<name>A0A2P1CKQ8_9CAUD</name>
<sequence>MYLLIIIYTLYTTISMIRQFYDLVVAGYVKFTTKIADFCRGDYTNCKRYFSDVSEDLDGYMSGTSRLGVCYNCS</sequence>